<gene>
    <name evidence="10" type="ORF">AU192_02250</name>
</gene>
<proteinExistence type="inferred from homology"/>
<evidence type="ECO:0000256" key="8">
    <source>
        <dbReference type="RuleBase" id="RU364068"/>
    </source>
</evidence>
<dbReference type="EMBL" id="LQIR01000012">
    <property type="protein sequence ID" value="KUI17713.1"/>
    <property type="molecule type" value="Genomic_DNA"/>
</dbReference>
<evidence type="ECO:0000313" key="11">
    <source>
        <dbReference type="Proteomes" id="UP000053707"/>
    </source>
</evidence>
<dbReference type="PROSITE" id="PS00629">
    <property type="entry name" value="IMP_1"/>
    <property type="match status" value="1"/>
</dbReference>
<evidence type="ECO:0000256" key="9">
    <source>
        <dbReference type="SAM" id="MobiDB-lite"/>
    </source>
</evidence>
<dbReference type="GO" id="GO:0046854">
    <property type="term" value="P:phosphatidylinositol phosphate biosynthetic process"/>
    <property type="evidence" value="ECO:0007669"/>
    <property type="project" value="InterPro"/>
</dbReference>
<evidence type="ECO:0000256" key="6">
    <source>
        <dbReference type="ARBA" id="ARBA00022842"/>
    </source>
</evidence>
<reference evidence="10 11" key="1">
    <citation type="submission" date="2016-01" db="EMBL/GenBank/DDBJ databases">
        <authorList>
            <consortium name="TB Trials Study Group"/>
            <person name="Sutton G."/>
            <person name="Brinkac L."/>
            <person name="Sanka R."/>
            <person name="Adams M."/>
            <person name="Lau E.L."/>
            <person name="Macaden R."/>
            <person name="Grewal H.M.S."/>
        </authorList>
    </citation>
    <scope>NUCLEOTIDE SEQUENCE [LARGE SCALE GENOMIC DNA]</scope>
    <source>
        <strain evidence="10 11">IS-1744</strain>
    </source>
</reference>
<dbReference type="InterPro" id="IPR000760">
    <property type="entry name" value="Inositol_monophosphatase-like"/>
</dbReference>
<organism evidence="10 11">
    <name type="scientific">Mycobacterium lehmannii</name>
    <dbReference type="NCBI Taxonomy" id="2048550"/>
    <lineage>
        <taxon>Bacteria</taxon>
        <taxon>Bacillati</taxon>
        <taxon>Actinomycetota</taxon>
        <taxon>Actinomycetes</taxon>
        <taxon>Mycobacteriales</taxon>
        <taxon>Mycobacteriaceae</taxon>
        <taxon>Mycobacterium</taxon>
    </lineage>
</organism>
<evidence type="ECO:0000256" key="2">
    <source>
        <dbReference type="ARBA" id="ARBA00001946"/>
    </source>
</evidence>
<evidence type="ECO:0000313" key="10">
    <source>
        <dbReference type="EMBL" id="KUI17713.1"/>
    </source>
</evidence>
<feature type="binding site" evidence="7">
    <location>
        <position position="231"/>
    </location>
    <ligand>
        <name>Mg(2+)</name>
        <dbReference type="ChEBI" id="CHEBI:18420"/>
        <label>1</label>
        <note>catalytic</note>
    </ligand>
</feature>
<keyword evidence="11" id="KW-1185">Reference proteome</keyword>
<evidence type="ECO:0000256" key="4">
    <source>
        <dbReference type="ARBA" id="ARBA00022723"/>
    </source>
</evidence>
<accession>A0A101A8Y6</accession>
<keyword evidence="4 7" id="KW-0479">Metal-binding</keyword>
<dbReference type="PANTHER" id="PTHR20854">
    <property type="entry name" value="INOSITOL MONOPHOSPHATASE"/>
    <property type="match status" value="1"/>
</dbReference>
<dbReference type="Proteomes" id="UP000053707">
    <property type="component" value="Unassembled WGS sequence"/>
</dbReference>
<dbReference type="InterPro" id="IPR033942">
    <property type="entry name" value="IMPase"/>
</dbReference>
<keyword evidence="6 7" id="KW-0460">Magnesium</keyword>
<comment type="caution">
    <text evidence="10">The sequence shown here is derived from an EMBL/GenBank/DDBJ whole genome shotgun (WGS) entry which is preliminary data.</text>
</comment>
<dbReference type="AlphaFoldDB" id="A0A101A8Y6"/>
<name>A0A101A8Y6_9MYCO</name>
<evidence type="ECO:0000256" key="3">
    <source>
        <dbReference type="ARBA" id="ARBA00009759"/>
    </source>
</evidence>
<dbReference type="PANTHER" id="PTHR20854:SF4">
    <property type="entry name" value="INOSITOL-1-MONOPHOSPHATASE-RELATED"/>
    <property type="match status" value="1"/>
</dbReference>
<comment type="catalytic activity">
    <reaction evidence="1 8">
        <text>a myo-inositol phosphate + H2O = myo-inositol + phosphate</text>
        <dbReference type="Rhea" id="RHEA:24056"/>
        <dbReference type="ChEBI" id="CHEBI:15377"/>
        <dbReference type="ChEBI" id="CHEBI:17268"/>
        <dbReference type="ChEBI" id="CHEBI:43474"/>
        <dbReference type="ChEBI" id="CHEBI:84139"/>
        <dbReference type="EC" id="3.1.3.25"/>
    </reaction>
</comment>
<dbReference type="SUPFAM" id="SSF56655">
    <property type="entry name" value="Carbohydrate phosphatase"/>
    <property type="match status" value="1"/>
</dbReference>
<dbReference type="InterPro" id="IPR020583">
    <property type="entry name" value="Inositol_monoP_metal-BS"/>
</dbReference>
<feature type="region of interest" description="Disordered" evidence="9">
    <location>
        <begin position="33"/>
        <end position="57"/>
    </location>
</feature>
<comment type="similarity">
    <text evidence="3 8">Belongs to the inositol monophosphatase superfamily.</text>
</comment>
<dbReference type="GO" id="GO:0008934">
    <property type="term" value="F:inositol monophosphate 1-phosphatase activity"/>
    <property type="evidence" value="ECO:0007669"/>
    <property type="project" value="InterPro"/>
</dbReference>
<feature type="binding site" evidence="7">
    <location>
        <position position="100"/>
    </location>
    <ligand>
        <name>Mg(2+)</name>
        <dbReference type="ChEBI" id="CHEBI:18420"/>
        <label>1</label>
        <note>catalytic</note>
    </ligand>
</feature>
<evidence type="ECO:0000256" key="1">
    <source>
        <dbReference type="ARBA" id="ARBA00001033"/>
    </source>
</evidence>
<dbReference type="Gene3D" id="3.30.540.10">
    <property type="entry name" value="Fructose-1,6-Bisphosphatase, subunit A, domain 1"/>
    <property type="match status" value="1"/>
</dbReference>
<dbReference type="EC" id="3.1.3.25" evidence="8"/>
<dbReference type="CDD" id="cd01639">
    <property type="entry name" value="IMPase"/>
    <property type="match status" value="1"/>
</dbReference>
<dbReference type="GO" id="GO:0046872">
    <property type="term" value="F:metal ion binding"/>
    <property type="evidence" value="ECO:0007669"/>
    <property type="project" value="UniProtKB-KW"/>
</dbReference>
<keyword evidence="5 8" id="KW-0378">Hydrolase</keyword>
<dbReference type="Gene3D" id="3.40.190.80">
    <property type="match status" value="1"/>
</dbReference>
<dbReference type="GO" id="GO:0007165">
    <property type="term" value="P:signal transduction"/>
    <property type="evidence" value="ECO:0007669"/>
    <property type="project" value="TreeGrafter"/>
</dbReference>
<dbReference type="PRINTS" id="PR00377">
    <property type="entry name" value="IMPHPHTASES"/>
</dbReference>
<dbReference type="GO" id="GO:0006020">
    <property type="term" value="P:inositol metabolic process"/>
    <property type="evidence" value="ECO:0007669"/>
    <property type="project" value="TreeGrafter"/>
</dbReference>
<feature type="binding site" evidence="7">
    <location>
        <position position="103"/>
    </location>
    <ligand>
        <name>Mg(2+)</name>
        <dbReference type="ChEBI" id="CHEBI:18420"/>
        <label>1</label>
        <note>catalytic</note>
    </ligand>
</feature>
<evidence type="ECO:0000256" key="5">
    <source>
        <dbReference type="ARBA" id="ARBA00022801"/>
    </source>
</evidence>
<feature type="binding site" evidence="7">
    <location>
        <position position="102"/>
    </location>
    <ligand>
        <name>Mg(2+)</name>
        <dbReference type="ChEBI" id="CHEBI:18420"/>
        <label>1</label>
        <note>catalytic</note>
    </ligand>
</feature>
<protein>
    <recommendedName>
        <fullName evidence="8">Inositol-1-monophosphatase</fullName>
        <ecNumber evidence="8">3.1.3.25</ecNumber>
    </recommendedName>
</protein>
<sequence length="282" mass="29083">MPDNDADPILLRSVAEQLATEAAAFVRQRRAEVFGGPGSSSDDSGLRTKSSPTDPVTVVDTETERLIRDRLAELRPGEHVLGEEEGGTPAHGDDLTWVLDPIDGTVNFVYGLEAYAVSVAVQRGGRSVAGAVANVPAGAVYSAALGHGAFLHNADGTAPLHTSDADDLSMSLLGTGFSYDREQRARQAAVLTRVLPEVRDVRRIGSCALDLCMVAAGQLDAYYEDGVHLWDWAAGALIAAEAGATLQLPQGSGATGGPGFITAAAPGVAAALDDVLRGAGAP</sequence>
<dbReference type="Pfam" id="PF00459">
    <property type="entry name" value="Inositol_P"/>
    <property type="match status" value="1"/>
</dbReference>
<dbReference type="InterPro" id="IPR020550">
    <property type="entry name" value="Inositol_monophosphatase_CS"/>
</dbReference>
<dbReference type="RefSeq" id="WP_064395301.1">
    <property type="nucleotide sequence ID" value="NZ_LQIR01000012.1"/>
</dbReference>
<evidence type="ECO:0000256" key="7">
    <source>
        <dbReference type="PIRSR" id="PIRSR600760-2"/>
    </source>
</evidence>
<feature type="binding site" evidence="7">
    <location>
        <position position="83"/>
    </location>
    <ligand>
        <name>Mg(2+)</name>
        <dbReference type="ChEBI" id="CHEBI:18420"/>
        <label>1</label>
        <note>catalytic</note>
    </ligand>
</feature>
<comment type="cofactor">
    <cofactor evidence="2 7 8">
        <name>Mg(2+)</name>
        <dbReference type="ChEBI" id="CHEBI:18420"/>
    </cofactor>
</comment>
<dbReference type="PROSITE" id="PS00630">
    <property type="entry name" value="IMP_2"/>
    <property type="match status" value="1"/>
</dbReference>